<organism evidence="2 3">
    <name type="scientific">Sorangium atrum</name>
    <dbReference type="NCBI Taxonomy" id="2995308"/>
    <lineage>
        <taxon>Bacteria</taxon>
        <taxon>Pseudomonadati</taxon>
        <taxon>Myxococcota</taxon>
        <taxon>Polyangia</taxon>
        <taxon>Polyangiales</taxon>
        <taxon>Polyangiaceae</taxon>
        <taxon>Sorangium</taxon>
    </lineage>
</organism>
<sequence length="327" mass="35491">MATFLTTERMNPALRARVERAASHRTRARHHAARAGIKGTFASDKRIGRARLLTLLTAAAVVLLAVAMYLQDRRAIEAERRALLAVLDERRAEFPAGYEGFVEATDRWIGEAASDGDPADVVDPSLRAPGALDALLHRPAVYVRAPRAELRDARKIDDAARGSDKDAFLLCLLKPPPSPSERDLLTKVRGVYFGGTKVDEETANVRRLAEARLGLAVLGPVFEGSVRAARDVAALRRHRNELDRSPIELAKKAAGAELLIIVADSPVESTTSASSARVSLVDLAAKKVLLRVGRRVDQQGLSPTGVLHREQIEGCGLAFAVRRSVEK</sequence>
<keyword evidence="3" id="KW-1185">Reference proteome</keyword>
<proteinExistence type="predicted"/>
<keyword evidence="1" id="KW-0812">Transmembrane</keyword>
<dbReference type="RefSeq" id="WP_272094233.1">
    <property type="nucleotide sequence ID" value="NZ_JAQNDK010000001.1"/>
</dbReference>
<protein>
    <submittedName>
        <fullName evidence="2">Uncharacterized protein</fullName>
    </submittedName>
</protein>
<accession>A0ABT5BTH9</accession>
<dbReference type="Proteomes" id="UP001217485">
    <property type="component" value="Unassembled WGS sequence"/>
</dbReference>
<keyword evidence="1" id="KW-1133">Transmembrane helix</keyword>
<evidence type="ECO:0000313" key="3">
    <source>
        <dbReference type="Proteomes" id="UP001217485"/>
    </source>
</evidence>
<evidence type="ECO:0000313" key="2">
    <source>
        <dbReference type="EMBL" id="MDC0677475.1"/>
    </source>
</evidence>
<dbReference type="EMBL" id="JAQNDK010000001">
    <property type="protein sequence ID" value="MDC0677475.1"/>
    <property type="molecule type" value="Genomic_DNA"/>
</dbReference>
<reference evidence="2 3" key="1">
    <citation type="submission" date="2023-01" db="EMBL/GenBank/DDBJ databases">
        <title>Minimal conservation of predation-associated metabolite biosynthetic gene clusters underscores biosynthetic potential of Myxococcota including descriptions for ten novel species: Archangium lansinium sp. nov., Myxococcus landrumus sp. nov., Nannocystis bai.</title>
        <authorList>
            <person name="Ahearne A."/>
            <person name="Stevens C."/>
            <person name="Dowd S."/>
        </authorList>
    </citation>
    <scope>NUCLEOTIDE SEQUENCE [LARGE SCALE GENOMIC DNA]</scope>
    <source>
        <strain evidence="2 3">WIWO2</strain>
    </source>
</reference>
<name>A0ABT5BTH9_9BACT</name>
<gene>
    <name evidence="2" type="ORF">POL72_06945</name>
</gene>
<comment type="caution">
    <text evidence="2">The sequence shown here is derived from an EMBL/GenBank/DDBJ whole genome shotgun (WGS) entry which is preliminary data.</text>
</comment>
<evidence type="ECO:0000256" key="1">
    <source>
        <dbReference type="SAM" id="Phobius"/>
    </source>
</evidence>
<keyword evidence="1" id="KW-0472">Membrane</keyword>
<feature type="transmembrane region" description="Helical" evidence="1">
    <location>
        <begin position="52"/>
        <end position="70"/>
    </location>
</feature>